<protein>
    <submittedName>
        <fullName evidence="2">Uncharacterized protein</fullName>
    </submittedName>
</protein>
<dbReference type="AlphaFoldDB" id="A0AAD4ZMS8"/>
<evidence type="ECO:0000313" key="2">
    <source>
        <dbReference type="EMBL" id="KAI5350965.1"/>
    </source>
</evidence>
<dbReference type="EMBL" id="JAJFAZ020000001">
    <property type="protein sequence ID" value="KAI5350965.1"/>
    <property type="molecule type" value="Genomic_DNA"/>
</dbReference>
<sequence>MPKEDIDKSTLWKKGREDKNGNIPDKKTVEKALRIACQSICSCVLCLRNLLDGKDNSFAARKPVKSALYSASLFEVGKPSVLARSNKVPSGVIITTPTPAPL</sequence>
<feature type="region of interest" description="Disordered" evidence="1">
    <location>
        <begin position="1"/>
        <end position="25"/>
    </location>
</feature>
<keyword evidence="3" id="KW-1185">Reference proteome</keyword>
<proteinExistence type="predicted"/>
<reference evidence="2 3" key="1">
    <citation type="journal article" date="2022" name="G3 (Bethesda)">
        <title>Whole-genome sequence and methylome profiling of the almond [Prunus dulcis (Mill.) D.A. Webb] cultivar 'Nonpareil'.</title>
        <authorList>
            <person name="D'Amico-Willman K.M."/>
            <person name="Ouma W.Z."/>
            <person name="Meulia T."/>
            <person name="Sideli G.M."/>
            <person name="Gradziel T.M."/>
            <person name="Fresnedo-Ramirez J."/>
        </authorList>
    </citation>
    <scope>NUCLEOTIDE SEQUENCE [LARGE SCALE GENOMIC DNA]</scope>
    <source>
        <strain evidence="2">Clone GOH B32 T37-40</strain>
    </source>
</reference>
<organism evidence="2 3">
    <name type="scientific">Prunus dulcis</name>
    <name type="common">Almond</name>
    <name type="synonym">Amygdalus dulcis</name>
    <dbReference type="NCBI Taxonomy" id="3755"/>
    <lineage>
        <taxon>Eukaryota</taxon>
        <taxon>Viridiplantae</taxon>
        <taxon>Streptophyta</taxon>
        <taxon>Embryophyta</taxon>
        <taxon>Tracheophyta</taxon>
        <taxon>Spermatophyta</taxon>
        <taxon>Magnoliopsida</taxon>
        <taxon>eudicotyledons</taxon>
        <taxon>Gunneridae</taxon>
        <taxon>Pentapetalae</taxon>
        <taxon>rosids</taxon>
        <taxon>fabids</taxon>
        <taxon>Rosales</taxon>
        <taxon>Rosaceae</taxon>
        <taxon>Amygdaloideae</taxon>
        <taxon>Amygdaleae</taxon>
        <taxon>Prunus</taxon>
    </lineage>
</organism>
<comment type="caution">
    <text evidence="2">The sequence shown here is derived from an EMBL/GenBank/DDBJ whole genome shotgun (WGS) entry which is preliminary data.</text>
</comment>
<gene>
    <name evidence="2" type="ORF">L3X38_003856</name>
</gene>
<evidence type="ECO:0000256" key="1">
    <source>
        <dbReference type="SAM" id="MobiDB-lite"/>
    </source>
</evidence>
<dbReference type="Proteomes" id="UP001054821">
    <property type="component" value="Chromosome 1"/>
</dbReference>
<name>A0AAD4ZMS8_PRUDU</name>
<accession>A0AAD4ZMS8</accession>
<evidence type="ECO:0000313" key="3">
    <source>
        <dbReference type="Proteomes" id="UP001054821"/>
    </source>
</evidence>